<proteinExistence type="predicted"/>
<dbReference type="RefSeq" id="WP_341845025.1">
    <property type="nucleotide sequence ID" value="NZ_FMCV01000026.1"/>
</dbReference>
<protein>
    <submittedName>
        <fullName evidence="1">5-formyltetrahydrofolate cyclo-ligase family protein</fullName>
    </submittedName>
</protein>
<dbReference type="AlphaFoldDB" id="A0A1C5A9J6"/>
<gene>
    <name evidence="1" type="ORF">GA0070215_1262</name>
</gene>
<dbReference type="PANTHER" id="PTHR13017:SF0">
    <property type="entry name" value="METHENYLTETRAHYDROFOLATE SYNTHASE DOMAIN-CONTAINING PROTEIN"/>
    <property type="match status" value="1"/>
</dbReference>
<name>A0A1C5A9J6_9ACTN</name>
<dbReference type="InterPro" id="IPR037171">
    <property type="entry name" value="NagB/RpiA_transferase-like"/>
</dbReference>
<dbReference type="Proteomes" id="UP000198551">
    <property type="component" value="Unassembled WGS sequence"/>
</dbReference>
<dbReference type="SUPFAM" id="SSF100950">
    <property type="entry name" value="NagB/RpiA/CoA transferase-like"/>
    <property type="match status" value="1"/>
</dbReference>
<dbReference type="GO" id="GO:0005737">
    <property type="term" value="C:cytoplasm"/>
    <property type="evidence" value="ECO:0007669"/>
    <property type="project" value="TreeGrafter"/>
</dbReference>
<sequence>MKPVDLVVCGSVAVNRDGARIGKGAGYADIEIALLTEAGLVGPSTILATTVHPLQVVEGPLPESSHDFRVDLIVTPDEVIECHRSQRPAGIYWESLSAQKIDSIPVLRASSASG</sequence>
<dbReference type="EMBL" id="FMCV01000026">
    <property type="protein sequence ID" value="SCF41806.1"/>
    <property type="molecule type" value="Genomic_DNA"/>
</dbReference>
<organism evidence="1 2">
    <name type="scientific">Micromonospora marina</name>
    <dbReference type="NCBI Taxonomy" id="307120"/>
    <lineage>
        <taxon>Bacteria</taxon>
        <taxon>Bacillati</taxon>
        <taxon>Actinomycetota</taxon>
        <taxon>Actinomycetes</taxon>
        <taxon>Micromonosporales</taxon>
        <taxon>Micromonosporaceae</taxon>
        <taxon>Micromonospora</taxon>
    </lineage>
</organism>
<keyword evidence="1" id="KW-0436">Ligase</keyword>
<dbReference type="Gene3D" id="3.40.50.10420">
    <property type="entry name" value="NagB/RpiA/CoA transferase-like"/>
    <property type="match status" value="1"/>
</dbReference>
<reference evidence="2" key="1">
    <citation type="submission" date="2016-06" db="EMBL/GenBank/DDBJ databases">
        <authorList>
            <person name="Varghese N."/>
        </authorList>
    </citation>
    <scope>NUCLEOTIDE SEQUENCE [LARGE SCALE GENOMIC DNA]</scope>
    <source>
        <strain evidence="2">DSM 45555</strain>
    </source>
</reference>
<keyword evidence="2" id="KW-1185">Reference proteome</keyword>
<evidence type="ECO:0000313" key="2">
    <source>
        <dbReference type="Proteomes" id="UP000198551"/>
    </source>
</evidence>
<dbReference type="PANTHER" id="PTHR13017">
    <property type="entry name" value="5-FORMYLTETRAHYDROFOLATE CYCLO-LIGASE-RELATED"/>
    <property type="match status" value="1"/>
</dbReference>
<evidence type="ECO:0000313" key="1">
    <source>
        <dbReference type="EMBL" id="SCF41806.1"/>
    </source>
</evidence>
<dbReference type="InterPro" id="IPR024185">
    <property type="entry name" value="FTHF_cligase-like_sf"/>
</dbReference>
<dbReference type="Pfam" id="PF01812">
    <property type="entry name" value="5-FTHF_cyc-lig"/>
    <property type="match status" value="1"/>
</dbReference>
<dbReference type="GO" id="GO:0016874">
    <property type="term" value="F:ligase activity"/>
    <property type="evidence" value="ECO:0007669"/>
    <property type="project" value="UniProtKB-KW"/>
</dbReference>
<accession>A0A1C5A9J6</accession>
<dbReference type="InterPro" id="IPR002698">
    <property type="entry name" value="FTHF_cligase"/>
</dbReference>